<reference evidence="5" key="1">
    <citation type="submission" date="2018-05" db="EMBL/GenBank/DDBJ databases">
        <authorList>
            <person name="Lanie J.A."/>
            <person name="Ng W.-L."/>
            <person name="Kazmierczak K.M."/>
            <person name="Andrzejewski T.M."/>
            <person name="Davidsen T.M."/>
            <person name="Wayne K.J."/>
            <person name="Tettelin H."/>
            <person name="Glass J.I."/>
            <person name="Rusch D."/>
            <person name="Podicherti R."/>
            <person name="Tsui H.-C.T."/>
            <person name="Winkler M.E."/>
        </authorList>
    </citation>
    <scope>NUCLEOTIDE SEQUENCE</scope>
</reference>
<dbReference type="PANTHER" id="PTHR13794:SF58">
    <property type="entry name" value="MITOCHONDRIAL ENOLASE SUPERFAMILY MEMBER 1"/>
    <property type="match status" value="1"/>
</dbReference>
<dbReference type="PANTHER" id="PTHR13794">
    <property type="entry name" value="ENOLASE SUPERFAMILY, MANDELATE RACEMASE"/>
    <property type="match status" value="1"/>
</dbReference>
<feature type="domain" description="Mandelate racemase/muconate lactonizing enzyme C-terminal" evidence="4">
    <location>
        <begin position="174"/>
        <end position="270"/>
    </location>
</feature>
<evidence type="ECO:0000259" key="4">
    <source>
        <dbReference type="SMART" id="SM00922"/>
    </source>
</evidence>
<comment type="cofactor">
    <cofactor evidence="1">
        <name>Mg(2+)</name>
        <dbReference type="ChEBI" id="CHEBI:18420"/>
    </cofactor>
</comment>
<keyword evidence="3" id="KW-0460">Magnesium</keyword>
<dbReference type="AlphaFoldDB" id="A0A382D4I3"/>
<dbReference type="InterPro" id="IPR029017">
    <property type="entry name" value="Enolase-like_N"/>
</dbReference>
<dbReference type="Gene3D" id="3.20.20.120">
    <property type="entry name" value="Enolase-like C-terminal domain"/>
    <property type="match status" value="1"/>
</dbReference>
<dbReference type="InterPro" id="IPR013341">
    <property type="entry name" value="Mandelate_racemase_N_dom"/>
</dbReference>
<proteinExistence type="predicted"/>
<dbReference type="InterPro" id="IPR036849">
    <property type="entry name" value="Enolase-like_C_sf"/>
</dbReference>
<gene>
    <name evidence="5" type="ORF">METZ01_LOCUS186270</name>
</gene>
<evidence type="ECO:0000313" key="5">
    <source>
        <dbReference type="EMBL" id="SVB33416.1"/>
    </source>
</evidence>
<dbReference type="GO" id="GO:0000287">
    <property type="term" value="F:magnesium ion binding"/>
    <property type="evidence" value="ECO:0007669"/>
    <property type="project" value="TreeGrafter"/>
</dbReference>
<dbReference type="InterPro" id="IPR013342">
    <property type="entry name" value="Mandelate_racemase_C"/>
</dbReference>
<dbReference type="SUPFAM" id="SSF51604">
    <property type="entry name" value="Enolase C-terminal domain-like"/>
    <property type="match status" value="1"/>
</dbReference>
<dbReference type="Gene3D" id="3.30.390.10">
    <property type="entry name" value="Enolase-like, N-terminal domain"/>
    <property type="match status" value="1"/>
</dbReference>
<feature type="non-terminal residue" evidence="5">
    <location>
        <position position="290"/>
    </location>
</feature>
<sequence length="290" mass="33052">MIKEARLYIQQGEPATRSACTGGFTEKVPPGLSGLFTRNTHFRRLQPEEIIEFKDDTLRPTYTCTLRLVTGDDLDAHGLMASGFQRDELEWEARNFKARIAPMLIGVDAFDREFIWQRLWYAQRFLYTGRQLLDTVDGMLWDLAVRQARMPLYQLLGGCRERVPAYQCIDGDSIDELAAAAVNAKEAGFKGAKDHSYRGVRANIELARQMRAAVGDDFLLLHDPVENYTCEEALQVGRELERQNYTWMEEPLQDHDMMGLKKLCDSLDLPILAMEWVGYVGGQPFSAAPY</sequence>
<dbReference type="SUPFAM" id="SSF54826">
    <property type="entry name" value="Enolase N-terminal domain-like"/>
    <property type="match status" value="1"/>
</dbReference>
<protein>
    <recommendedName>
        <fullName evidence="4">Mandelate racemase/muconate lactonizing enzyme C-terminal domain-containing protein</fullName>
    </recommendedName>
</protein>
<evidence type="ECO:0000256" key="2">
    <source>
        <dbReference type="ARBA" id="ARBA00022723"/>
    </source>
</evidence>
<dbReference type="SMART" id="SM00922">
    <property type="entry name" value="MR_MLE"/>
    <property type="match status" value="1"/>
</dbReference>
<accession>A0A382D4I3</accession>
<dbReference type="GO" id="GO:0016836">
    <property type="term" value="F:hydro-lyase activity"/>
    <property type="evidence" value="ECO:0007669"/>
    <property type="project" value="TreeGrafter"/>
</dbReference>
<evidence type="ECO:0000256" key="3">
    <source>
        <dbReference type="ARBA" id="ARBA00022842"/>
    </source>
</evidence>
<name>A0A382D4I3_9ZZZZ</name>
<dbReference type="EMBL" id="UINC01037637">
    <property type="protein sequence ID" value="SVB33416.1"/>
    <property type="molecule type" value="Genomic_DNA"/>
</dbReference>
<dbReference type="GO" id="GO:0016052">
    <property type="term" value="P:carbohydrate catabolic process"/>
    <property type="evidence" value="ECO:0007669"/>
    <property type="project" value="TreeGrafter"/>
</dbReference>
<keyword evidence="2" id="KW-0479">Metal-binding</keyword>
<dbReference type="Pfam" id="PF02746">
    <property type="entry name" value="MR_MLE_N"/>
    <property type="match status" value="1"/>
</dbReference>
<evidence type="ECO:0000256" key="1">
    <source>
        <dbReference type="ARBA" id="ARBA00001946"/>
    </source>
</evidence>
<dbReference type="InterPro" id="IPR029065">
    <property type="entry name" value="Enolase_C-like"/>
</dbReference>
<dbReference type="InterPro" id="IPR046945">
    <property type="entry name" value="RHMD-like"/>
</dbReference>
<dbReference type="Pfam" id="PF13378">
    <property type="entry name" value="MR_MLE_C"/>
    <property type="match status" value="1"/>
</dbReference>
<organism evidence="5">
    <name type="scientific">marine metagenome</name>
    <dbReference type="NCBI Taxonomy" id="408172"/>
    <lineage>
        <taxon>unclassified sequences</taxon>
        <taxon>metagenomes</taxon>
        <taxon>ecological metagenomes</taxon>
    </lineage>
</organism>